<evidence type="ECO:0000259" key="2">
    <source>
        <dbReference type="Pfam" id="PF04471"/>
    </source>
</evidence>
<dbReference type="REBASE" id="379547">
    <property type="entry name" value="Hbowsp4ORF13560P"/>
</dbReference>
<dbReference type="RefSeq" id="WP_163487012.1">
    <property type="nucleotide sequence ID" value="NZ_CP048739.1"/>
</dbReference>
<feature type="compositionally biased region" description="Acidic residues" evidence="1">
    <location>
        <begin position="499"/>
        <end position="511"/>
    </location>
</feature>
<proteinExistence type="predicted"/>
<dbReference type="EMBL" id="CP048739">
    <property type="protein sequence ID" value="QIB75221.1"/>
    <property type="molecule type" value="Genomic_DNA"/>
</dbReference>
<reference evidence="3 4" key="1">
    <citation type="submission" date="2020-02" db="EMBL/GenBank/DDBJ databases">
        <title>Whole genome sequence of Halogeometricum borinquense strain wsp4.</title>
        <authorList>
            <person name="Verma D.K."/>
            <person name="Gopal K."/>
            <person name="Prasad E.S."/>
        </authorList>
    </citation>
    <scope>NUCLEOTIDE SEQUENCE [LARGE SCALE GENOMIC DNA]</scope>
    <source>
        <strain evidence="4">wsp4</strain>
    </source>
</reference>
<organism evidence="3 4">
    <name type="scientific">Halogeometricum borinquense</name>
    <dbReference type="NCBI Taxonomy" id="60847"/>
    <lineage>
        <taxon>Archaea</taxon>
        <taxon>Methanobacteriati</taxon>
        <taxon>Methanobacteriota</taxon>
        <taxon>Stenosarchaea group</taxon>
        <taxon>Halobacteria</taxon>
        <taxon>Halobacteriales</taxon>
        <taxon>Haloferacaceae</taxon>
        <taxon>Halogeometricum</taxon>
    </lineage>
</organism>
<dbReference type="Proteomes" id="UP000465846">
    <property type="component" value="Chromosome"/>
</dbReference>
<accession>A0A6C0ULI6</accession>
<feature type="region of interest" description="Disordered" evidence="1">
    <location>
        <begin position="465"/>
        <end position="511"/>
    </location>
</feature>
<feature type="domain" description="Restriction endonuclease type IV Mrr" evidence="2">
    <location>
        <begin position="336"/>
        <end position="434"/>
    </location>
</feature>
<dbReference type="GeneID" id="44080448"/>
<feature type="compositionally biased region" description="Acidic residues" evidence="1">
    <location>
        <begin position="474"/>
        <end position="490"/>
    </location>
</feature>
<evidence type="ECO:0000256" key="1">
    <source>
        <dbReference type="SAM" id="MobiDB-lite"/>
    </source>
</evidence>
<protein>
    <recommendedName>
        <fullName evidence="2">Restriction endonuclease type IV Mrr domain-containing protein</fullName>
    </recommendedName>
</protein>
<dbReference type="AlphaFoldDB" id="A0A6C0ULI6"/>
<dbReference type="Pfam" id="PF04471">
    <property type="entry name" value="Mrr_cat"/>
    <property type="match status" value="1"/>
</dbReference>
<sequence length="511" mass="58355">MARENTDLPFGDAFSINQLDLDDDEPSQLVYVLELAKKHEGDPDAFDDAIADRFDMQPYRAKNVRLGISDAGYQIMNDSTEFEFTEFGEELHDLIDDEDELYDQFAVHILQNLHGQKVINVIMDLRSEGKSRKFDNIRKELEDRYELHIDQTSNHWSQMRGWLYKADVIQNLRSPSYDINWTKIEDLTGANSDLILELSDLTGEQQAYLRALAIIDPDGEIEGTKVREVAESEFEIEIDQNSIVGNVLDPLEEAGYLTHDKPTRGKPRVVEPTDKFESEVVSPLLDDLADYVGAPRSALRKSFAELLEELDEGTKYERGVALEVLAIKIGRLLNLDYTAWRARGRNTSGNEVDVVMDSVDLTFQRWQIQCKNTKSKLSIDEVTREVGISRRLKTDVILIIGREGVTSDARRFADLTMSDENLTIVFLDDQDIMRLDQSPEHLINKLQGEARRAKSFKRLGDGQMVEVSERMVSDEDEEEVEETDVDDLLDNEQPSLDEYTNDGEGEDEDEN</sequence>
<dbReference type="GO" id="GO:0003677">
    <property type="term" value="F:DNA binding"/>
    <property type="evidence" value="ECO:0007669"/>
    <property type="project" value="InterPro"/>
</dbReference>
<evidence type="ECO:0000313" key="4">
    <source>
        <dbReference type="Proteomes" id="UP000465846"/>
    </source>
</evidence>
<evidence type="ECO:0000313" key="3">
    <source>
        <dbReference type="EMBL" id="QIB75221.1"/>
    </source>
</evidence>
<dbReference type="InterPro" id="IPR007560">
    <property type="entry name" value="Restrct_endonuc_IV_Mrr"/>
</dbReference>
<dbReference type="GO" id="GO:0004519">
    <property type="term" value="F:endonuclease activity"/>
    <property type="evidence" value="ECO:0007669"/>
    <property type="project" value="InterPro"/>
</dbReference>
<dbReference type="GO" id="GO:0009307">
    <property type="term" value="P:DNA restriction-modification system"/>
    <property type="evidence" value="ECO:0007669"/>
    <property type="project" value="InterPro"/>
</dbReference>
<name>A0A6C0ULI6_9EURY</name>
<gene>
    <name evidence="3" type="ORF">G3I44_13565</name>
</gene>